<dbReference type="Pfam" id="PF00884">
    <property type="entry name" value="Sulfatase"/>
    <property type="match status" value="1"/>
</dbReference>
<sequence>MQSMNPEVIENTALPKLLNQTQAILLVVMFIMLTGNFALFHGIVHIYPLTVANIPFLASLALFFSALTAIFFLSICHGKFTRWILALFVIIASQAAYYMDHLGVIIDTVMIDNIMQTNTNEFASLITTSLIVRTLVLGFIPAWFIVKYCPSPTNFKAEFKSRLKTILFCIVSIVLLVIPFTADYSSFIREHKIVRFYANPTYSVYSAIKYLTEQSKIASHAVLHKTAEDAVLIDPITSKKELIILVVGETARADRFSLNGYQRDTNPLLSKQNVVSFSNVSSCGTSTGVSVPCMFSSLGRDKYDKEKALEQENVLDVLKKNGIEVLWRDNNSDSKGVATRVKYEDFKSPTLNPVCEGECRDIGMLSGLDKYIDAHKSQDMMIVLHQMGNHGPEYYRRYPKTFERFTPACQTGELRDCSKQEIDNAYDNAILYTDYFLSEVISFLKKYDSTHETAMLYIADHGESLGEHGIYLHAAPYMIAPREQTHVPAIVWTGKNFDYRLDDIRSYKNHVLSHDDLFCTVLASYELDSHMCAAEKYMLSKNIAIKSAAVANSHLNRNVD</sequence>
<dbReference type="InterPro" id="IPR017850">
    <property type="entry name" value="Alkaline_phosphatase_core_sf"/>
</dbReference>
<dbReference type="Gene3D" id="3.40.720.10">
    <property type="entry name" value="Alkaline Phosphatase, subunit A"/>
    <property type="match status" value="1"/>
</dbReference>
<dbReference type="OrthoDB" id="9786870at2"/>
<dbReference type="InterPro" id="IPR012549">
    <property type="entry name" value="EptA-like_N"/>
</dbReference>
<feature type="transmembrane region" description="Helical" evidence="8">
    <location>
        <begin position="54"/>
        <end position="73"/>
    </location>
</feature>
<feature type="transmembrane region" description="Helical" evidence="8">
    <location>
        <begin position="80"/>
        <end position="99"/>
    </location>
</feature>
<dbReference type="Pfam" id="PF08019">
    <property type="entry name" value="EptA_B_N"/>
    <property type="match status" value="1"/>
</dbReference>
<evidence type="ECO:0000256" key="8">
    <source>
        <dbReference type="SAM" id="Phobius"/>
    </source>
</evidence>
<dbReference type="PANTHER" id="PTHR30443">
    <property type="entry name" value="INNER MEMBRANE PROTEIN"/>
    <property type="match status" value="1"/>
</dbReference>
<dbReference type="GO" id="GO:0016776">
    <property type="term" value="F:phosphotransferase activity, phosphate group as acceptor"/>
    <property type="evidence" value="ECO:0007669"/>
    <property type="project" value="TreeGrafter"/>
</dbReference>
<evidence type="ECO:0000256" key="5">
    <source>
        <dbReference type="ARBA" id="ARBA00022692"/>
    </source>
</evidence>
<evidence type="ECO:0000259" key="9">
    <source>
        <dbReference type="Pfam" id="PF00884"/>
    </source>
</evidence>
<evidence type="ECO:0000259" key="10">
    <source>
        <dbReference type="Pfam" id="PF08019"/>
    </source>
</evidence>
<feature type="transmembrane region" description="Helical" evidence="8">
    <location>
        <begin position="23"/>
        <end position="48"/>
    </location>
</feature>
<evidence type="ECO:0000313" key="11">
    <source>
        <dbReference type="EMBL" id="TFW70308.1"/>
    </source>
</evidence>
<dbReference type="CDD" id="cd16017">
    <property type="entry name" value="LptA"/>
    <property type="match status" value="1"/>
</dbReference>
<proteinExistence type="predicted"/>
<keyword evidence="3" id="KW-0997">Cell inner membrane</keyword>
<evidence type="ECO:0000256" key="4">
    <source>
        <dbReference type="ARBA" id="ARBA00022679"/>
    </source>
</evidence>
<dbReference type="InterPro" id="IPR058130">
    <property type="entry name" value="PEA_transf_C"/>
</dbReference>
<protein>
    <submittedName>
        <fullName evidence="11">Phosphoethanolamine transferase</fullName>
    </submittedName>
</protein>
<feature type="transmembrane region" description="Helical" evidence="8">
    <location>
        <begin position="165"/>
        <end position="182"/>
    </location>
</feature>
<feature type="domain" description="Sulfatase N-terminal" evidence="9">
    <location>
        <begin position="243"/>
        <end position="523"/>
    </location>
</feature>
<name>A0A4Y9VQ33_9PROT</name>
<keyword evidence="7 8" id="KW-0472">Membrane</keyword>
<keyword evidence="4 11" id="KW-0808">Transferase</keyword>
<evidence type="ECO:0000313" key="12">
    <source>
        <dbReference type="Proteomes" id="UP000297706"/>
    </source>
</evidence>
<keyword evidence="2" id="KW-1003">Cell membrane</keyword>
<reference evidence="11 12" key="1">
    <citation type="submission" date="2018-02" db="EMBL/GenBank/DDBJ databases">
        <title>A novel lanthanide dependent methylotroph, Methylotenera sp. La3113.</title>
        <authorList>
            <person name="Lv H."/>
            <person name="Tani A."/>
        </authorList>
    </citation>
    <scope>NUCLEOTIDE SEQUENCE [LARGE SCALE GENOMIC DNA]</scope>
    <source>
        <strain evidence="11 12">La3113</strain>
    </source>
</reference>
<evidence type="ECO:0000256" key="3">
    <source>
        <dbReference type="ARBA" id="ARBA00022519"/>
    </source>
</evidence>
<dbReference type="InterPro" id="IPR000917">
    <property type="entry name" value="Sulfatase_N"/>
</dbReference>
<keyword evidence="5 8" id="KW-0812">Transmembrane</keyword>
<comment type="caution">
    <text evidence="11">The sequence shown here is derived from an EMBL/GenBank/DDBJ whole genome shotgun (WGS) entry which is preliminary data.</text>
</comment>
<comment type="subcellular location">
    <subcellularLocation>
        <location evidence="1">Cell inner membrane</location>
        <topology evidence="1">Multi-pass membrane protein</topology>
    </subcellularLocation>
</comment>
<dbReference type="RefSeq" id="WP_135278553.1">
    <property type="nucleotide sequence ID" value="NZ_PQVH01000013.1"/>
</dbReference>
<feature type="transmembrane region" description="Helical" evidence="8">
    <location>
        <begin position="122"/>
        <end position="144"/>
    </location>
</feature>
<dbReference type="AlphaFoldDB" id="A0A4Y9VQ33"/>
<evidence type="ECO:0000256" key="7">
    <source>
        <dbReference type="ARBA" id="ARBA00023136"/>
    </source>
</evidence>
<gene>
    <name evidence="11" type="ORF">C3Y98_10565</name>
</gene>
<dbReference type="GO" id="GO:0009244">
    <property type="term" value="P:lipopolysaccharide core region biosynthetic process"/>
    <property type="evidence" value="ECO:0007669"/>
    <property type="project" value="TreeGrafter"/>
</dbReference>
<dbReference type="GO" id="GO:0005886">
    <property type="term" value="C:plasma membrane"/>
    <property type="evidence" value="ECO:0007669"/>
    <property type="project" value="UniProtKB-SubCell"/>
</dbReference>
<keyword evidence="12" id="KW-1185">Reference proteome</keyword>
<dbReference type="InterPro" id="IPR040423">
    <property type="entry name" value="PEA_transferase"/>
</dbReference>
<dbReference type="PANTHER" id="PTHR30443:SF0">
    <property type="entry name" value="PHOSPHOETHANOLAMINE TRANSFERASE EPTA"/>
    <property type="match status" value="1"/>
</dbReference>
<dbReference type="NCBIfam" id="NF028537">
    <property type="entry name" value="P_eth_NH2_trans"/>
    <property type="match status" value="1"/>
</dbReference>
<accession>A0A4Y9VQ33</accession>
<dbReference type="EMBL" id="PQVH01000013">
    <property type="protein sequence ID" value="TFW70308.1"/>
    <property type="molecule type" value="Genomic_DNA"/>
</dbReference>
<evidence type="ECO:0000256" key="1">
    <source>
        <dbReference type="ARBA" id="ARBA00004429"/>
    </source>
</evidence>
<evidence type="ECO:0000256" key="6">
    <source>
        <dbReference type="ARBA" id="ARBA00022989"/>
    </source>
</evidence>
<feature type="domain" description="Phosphoethanolamine transferase N-terminal" evidence="10">
    <location>
        <begin position="66"/>
        <end position="214"/>
    </location>
</feature>
<dbReference type="SUPFAM" id="SSF53649">
    <property type="entry name" value="Alkaline phosphatase-like"/>
    <property type="match status" value="1"/>
</dbReference>
<organism evidence="11 12">
    <name type="scientific">Methylotenera oryzisoli</name>
    <dbReference type="NCBI Taxonomy" id="2080758"/>
    <lineage>
        <taxon>Bacteria</taxon>
        <taxon>Pseudomonadati</taxon>
        <taxon>Pseudomonadota</taxon>
        <taxon>Betaproteobacteria</taxon>
        <taxon>Nitrosomonadales</taxon>
        <taxon>Methylophilaceae</taxon>
        <taxon>Methylotenera</taxon>
    </lineage>
</organism>
<dbReference type="Proteomes" id="UP000297706">
    <property type="component" value="Unassembled WGS sequence"/>
</dbReference>
<evidence type="ECO:0000256" key="2">
    <source>
        <dbReference type="ARBA" id="ARBA00022475"/>
    </source>
</evidence>
<keyword evidence="6 8" id="KW-1133">Transmembrane helix</keyword>